<keyword evidence="6" id="KW-1133">Transmembrane helix</keyword>
<gene>
    <name evidence="8" type="ORF">FSB_LOCUS29486</name>
</gene>
<dbReference type="PANTHER" id="PTHR11062:SF50">
    <property type="entry name" value="ARABINOSYLTRANSFERASE ARAD1-RELATED"/>
    <property type="match status" value="1"/>
</dbReference>
<keyword evidence="3" id="KW-0328">Glycosyltransferase</keyword>
<evidence type="ECO:0000256" key="6">
    <source>
        <dbReference type="SAM" id="Phobius"/>
    </source>
</evidence>
<dbReference type="GO" id="GO:0016757">
    <property type="term" value="F:glycosyltransferase activity"/>
    <property type="evidence" value="ECO:0007669"/>
    <property type="project" value="UniProtKB-KW"/>
</dbReference>
<comment type="subcellular location">
    <subcellularLocation>
        <location evidence="1">Golgi apparatus membrane</location>
        <topology evidence="1">Single-pass type II membrane protein</topology>
    </subcellularLocation>
</comment>
<keyword evidence="6" id="KW-0812">Transmembrane</keyword>
<keyword evidence="5" id="KW-0333">Golgi apparatus</keyword>
<accession>A0A2N9GQS9</accession>
<protein>
    <recommendedName>
        <fullName evidence="7">Exostosin GT47 domain-containing protein</fullName>
    </recommendedName>
</protein>
<sequence>MNKERKSWLLNQTLTAMIFFVLFIYAIFTTIPWASKPRPNVPIVSSSNPNHSGVKVYLYDLPSKFNYGVVKHFWITLGFADVVTLKYPSHQHSLEWHLFKELARPEMERFGSPIIRVSNPNEADLFYIPFFSSLSWVVSKAHIPEGSGRVKTYSDSETQEELLTWLKGQEYWRRSKGRDHVLMCQNPNALNRVMDRVKNIVLLVSDFGRIRPDQSSLVKDVVVPCSHRISAYNGDIGVENRKTLLFFMGNPFRKGGGKVRDFLFQVLENEEDVIMKHGPPSETNQRLASQGMHSSKFCLDPAGTMPASCRLFDAILSMCVPVIISDRIELPFEDVIDYRKIAIFVDSTSAVKQGFLVAMLRNVTTERILEYQRELKLVKRYFDYKDPNGTLNEVWRQVSQKLPLIKLMIKQDRRLAMMHVTEPNCSCLCLNQSSIATTL</sequence>
<evidence type="ECO:0000256" key="4">
    <source>
        <dbReference type="ARBA" id="ARBA00022968"/>
    </source>
</evidence>
<evidence type="ECO:0000256" key="5">
    <source>
        <dbReference type="ARBA" id="ARBA00023034"/>
    </source>
</evidence>
<feature type="domain" description="Exostosin GT47" evidence="7">
    <location>
        <begin position="52"/>
        <end position="358"/>
    </location>
</feature>
<dbReference type="GO" id="GO:0000139">
    <property type="term" value="C:Golgi membrane"/>
    <property type="evidence" value="ECO:0007669"/>
    <property type="project" value="UniProtKB-SubCell"/>
</dbReference>
<keyword evidence="4" id="KW-0735">Signal-anchor</keyword>
<proteinExistence type="inferred from homology"/>
<dbReference type="AlphaFoldDB" id="A0A2N9GQS9"/>
<keyword evidence="6" id="KW-0472">Membrane</keyword>
<dbReference type="EMBL" id="OIVN01002221">
    <property type="protein sequence ID" value="SPD01604.1"/>
    <property type="molecule type" value="Genomic_DNA"/>
</dbReference>
<evidence type="ECO:0000313" key="8">
    <source>
        <dbReference type="EMBL" id="SPD01604.1"/>
    </source>
</evidence>
<evidence type="ECO:0000259" key="7">
    <source>
        <dbReference type="Pfam" id="PF03016"/>
    </source>
</evidence>
<name>A0A2N9GQS9_FAGSY</name>
<dbReference type="InterPro" id="IPR040911">
    <property type="entry name" value="Exostosin_GT47"/>
</dbReference>
<comment type="similarity">
    <text evidence="2">Belongs to the glycosyltransferase 47 family.</text>
</comment>
<feature type="transmembrane region" description="Helical" evidence="6">
    <location>
        <begin position="12"/>
        <end position="34"/>
    </location>
</feature>
<organism evidence="8">
    <name type="scientific">Fagus sylvatica</name>
    <name type="common">Beechnut</name>
    <dbReference type="NCBI Taxonomy" id="28930"/>
    <lineage>
        <taxon>Eukaryota</taxon>
        <taxon>Viridiplantae</taxon>
        <taxon>Streptophyta</taxon>
        <taxon>Embryophyta</taxon>
        <taxon>Tracheophyta</taxon>
        <taxon>Spermatophyta</taxon>
        <taxon>Magnoliopsida</taxon>
        <taxon>eudicotyledons</taxon>
        <taxon>Gunneridae</taxon>
        <taxon>Pentapetalae</taxon>
        <taxon>rosids</taxon>
        <taxon>fabids</taxon>
        <taxon>Fagales</taxon>
        <taxon>Fagaceae</taxon>
        <taxon>Fagus</taxon>
    </lineage>
</organism>
<dbReference type="PANTHER" id="PTHR11062">
    <property type="entry name" value="EXOSTOSIN HEPARAN SULFATE GLYCOSYLTRANSFERASE -RELATED"/>
    <property type="match status" value="1"/>
</dbReference>
<keyword evidence="3" id="KW-0808">Transferase</keyword>
<evidence type="ECO:0000256" key="1">
    <source>
        <dbReference type="ARBA" id="ARBA00004323"/>
    </source>
</evidence>
<evidence type="ECO:0000256" key="3">
    <source>
        <dbReference type="ARBA" id="ARBA00022676"/>
    </source>
</evidence>
<evidence type="ECO:0000256" key="2">
    <source>
        <dbReference type="ARBA" id="ARBA00010271"/>
    </source>
</evidence>
<dbReference type="Pfam" id="PF03016">
    <property type="entry name" value="Exostosin_GT47"/>
    <property type="match status" value="1"/>
</dbReference>
<dbReference type="InterPro" id="IPR004263">
    <property type="entry name" value="Exostosin"/>
</dbReference>
<reference evidence="8" key="1">
    <citation type="submission" date="2018-02" db="EMBL/GenBank/DDBJ databases">
        <authorList>
            <person name="Cohen D.B."/>
            <person name="Kent A.D."/>
        </authorList>
    </citation>
    <scope>NUCLEOTIDE SEQUENCE</scope>
</reference>